<evidence type="ECO:0000259" key="5">
    <source>
        <dbReference type="PROSITE" id="PS50931"/>
    </source>
</evidence>
<keyword evidence="2" id="KW-0805">Transcription regulation</keyword>
<dbReference type="AlphaFoldDB" id="A0AAP5EAQ7"/>
<reference evidence="6" key="1">
    <citation type="submission" date="2023-07" db="EMBL/GenBank/DDBJ databases">
        <title>Functional and genomic diversity of the sorghum phyllosphere microbiome.</title>
        <authorList>
            <person name="Shade A."/>
        </authorList>
    </citation>
    <scope>NUCLEOTIDE SEQUENCE</scope>
    <source>
        <strain evidence="6">SORGH_AS_0457</strain>
    </source>
</reference>
<dbReference type="Proteomes" id="UP001226084">
    <property type="component" value="Unassembled WGS sequence"/>
</dbReference>
<dbReference type="RefSeq" id="WP_095362512.1">
    <property type="nucleotide sequence ID" value="NZ_CP183298.1"/>
</dbReference>
<dbReference type="Gene3D" id="1.10.10.10">
    <property type="entry name" value="Winged helix-like DNA-binding domain superfamily/Winged helix DNA-binding domain"/>
    <property type="match status" value="1"/>
</dbReference>
<dbReference type="GO" id="GO:0032993">
    <property type="term" value="C:protein-DNA complex"/>
    <property type="evidence" value="ECO:0007669"/>
    <property type="project" value="TreeGrafter"/>
</dbReference>
<dbReference type="PRINTS" id="PR00039">
    <property type="entry name" value="HTHLYSR"/>
</dbReference>
<dbReference type="EMBL" id="JAUTAS010000001">
    <property type="protein sequence ID" value="MDQ1110299.1"/>
    <property type="molecule type" value="Genomic_DNA"/>
</dbReference>
<dbReference type="SUPFAM" id="SSF53850">
    <property type="entry name" value="Periplasmic binding protein-like II"/>
    <property type="match status" value="1"/>
</dbReference>
<dbReference type="PANTHER" id="PTHR30346">
    <property type="entry name" value="TRANSCRIPTIONAL DUAL REGULATOR HCAR-RELATED"/>
    <property type="match status" value="1"/>
</dbReference>
<dbReference type="InterPro" id="IPR000847">
    <property type="entry name" value="LysR_HTH_N"/>
</dbReference>
<evidence type="ECO:0000313" key="6">
    <source>
        <dbReference type="EMBL" id="MDQ1110299.1"/>
    </source>
</evidence>
<keyword evidence="4" id="KW-0804">Transcription</keyword>
<dbReference type="PANTHER" id="PTHR30346:SF17">
    <property type="entry name" value="LYSR FAMILY TRANSCRIPTIONAL REGULATOR"/>
    <property type="match status" value="1"/>
</dbReference>
<evidence type="ECO:0000256" key="3">
    <source>
        <dbReference type="ARBA" id="ARBA00023125"/>
    </source>
</evidence>
<comment type="caution">
    <text evidence="6">The sequence shown here is derived from an EMBL/GenBank/DDBJ whole genome shotgun (WGS) entry which is preliminary data.</text>
</comment>
<dbReference type="PROSITE" id="PS50931">
    <property type="entry name" value="HTH_LYSR"/>
    <property type="match status" value="1"/>
</dbReference>
<dbReference type="GO" id="GO:0003677">
    <property type="term" value="F:DNA binding"/>
    <property type="evidence" value="ECO:0007669"/>
    <property type="project" value="UniProtKB-KW"/>
</dbReference>
<dbReference type="Gene3D" id="3.40.190.10">
    <property type="entry name" value="Periplasmic binding protein-like II"/>
    <property type="match status" value="2"/>
</dbReference>
<dbReference type="Pfam" id="PF03466">
    <property type="entry name" value="LysR_substrate"/>
    <property type="match status" value="1"/>
</dbReference>
<dbReference type="InterPro" id="IPR036390">
    <property type="entry name" value="WH_DNA-bd_sf"/>
</dbReference>
<evidence type="ECO:0000313" key="7">
    <source>
        <dbReference type="Proteomes" id="UP001226084"/>
    </source>
</evidence>
<evidence type="ECO:0000256" key="1">
    <source>
        <dbReference type="ARBA" id="ARBA00009437"/>
    </source>
</evidence>
<keyword evidence="3 6" id="KW-0238">DNA-binding</keyword>
<gene>
    <name evidence="6" type="ORF">QE424_003458</name>
</gene>
<name>A0AAP5EAQ7_9GAMM</name>
<dbReference type="InterPro" id="IPR005119">
    <property type="entry name" value="LysR_subst-bd"/>
</dbReference>
<accession>A0AAP5EAQ7</accession>
<dbReference type="SUPFAM" id="SSF46785">
    <property type="entry name" value="Winged helix' DNA-binding domain"/>
    <property type="match status" value="1"/>
</dbReference>
<dbReference type="InterPro" id="IPR036388">
    <property type="entry name" value="WH-like_DNA-bd_sf"/>
</dbReference>
<proteinExistence type="inferred from homology"/>
<dbReference type="CDD" id="cd08414">
    <property type="entry name" value="PBP2_LTTR_aromatics_like"/>
    <property type="match status" value="1"/>
</dbReference>
<feature type="domain" description="HTH lysR-type" evidence="5">
    <location>
        <begin position="3"/>
        <end position="60"/>
    </location>
</feature>
<comment type="similarity">
    <text evidence="1">Belongs to the LysR transcriptional regulatory family.</text>
</comment>
<evidence type="ECO:0000256" key="4">
    <source>
        <dbReference type="ARBA" id="ARBA00023163"/>
    </source>
</evidence>
<dbReference type="Pfam" id="PF00126">
    <property type="entry name" value="HTH_1"/>
    <property type="match status" value="1"/>
</dbReference>
<dbReference type="GO" id="GO:0003700">
    <property type="term" value="F:DNA-binding transcription factor activity"/>
    <property type="evidence" value="ECO:0007669"/>
    <property type="project" value="InterPro"/>
</dbReference>
<protein>
    <submittedName>
        <fullName evidence="6">DNA-binding transcriptional LysR family regulator</fullName>
    </submittedName>
</protein>
<organism evidence="6 7">
    <name type="scientific">Stenotrophomonas rhizophila</name>
    <dbReference type="NCBI Taxonomy" id="216778"/>
    <lineage>
        <taxon>Bacteria</taxon>
        <taxon>Pseudomonadati</taxon>
        <taxon>Pseudomonadota</taxon>
        <taxon>Gammaproteobacteria</taxon>
        <taxon>Lysobacterales</taxon>
        <taxon>Lysobacteraceae</taxon>
        <taxon>Stenotrophomonas</taxon>
    </lineage>
</organism>
<dbReference type="FunFam" id="1.10.10.10:FF:000001">
    <property type="entry name" value="LysR family transcriptional regulator"/>
    <property type="match status" value="1"/>
</dbReference>
<evidence type="ECO:0000256" key="2">
    <source>
        <dbReference type="ARBA" id="ARBA00023015"/>
    </source>
</evidence>
<sequence>MSIELRHLRYFLAVADTLHFGRAAERLGMSQPPLSQQIRQLETLLGARLFLRSNRRVELTEAGRVLQAQATDALARVDQAIELTQRAQRGETGELRIGLTRATPLSTQIPRAIFAYRQQFPQVQLKLREMNTLQQIDALVANELDVGLIRKRALPTPLMSRKLFSDPLALVVHDQHPLIRDLPAGSPVALRQFAHEPFVGFLREVGAGIHDHFIALCRSAGFTPRIIQEAGEASTLISLAASGLGVTVLPASCSHIHVEGARFVPLSDRAASSEVHVAYRRGSPSPLITHFTRLLQGGFSG</sequence>